<dbReference type="OrthoDB" id="3635333at2759"/>
<dbReference type="STRING" id="357750.A0A2S6C7K3"/>
<dbReference type="PANTHER" id="PTHR10622">
    <property type="entry name" value="HET DOMAIN-CONTAINING PROTEIN"/>
    <property type="match status" value="1"/>
</dbReference>
<dbReference type="Pfam" id="PF26640">
    <property type="entry name" value="DUF8212"/>
    <property type="match status" value="1"/>
</dbReference>
<dbReference type="InterPro" id="IPR010730">
    <property type="entry name" value="HET"/>
</dbReference>
<evidence type="ECO:0000313" key="4">
    <source>
        <dbReference type="Proteomes" id="UP000237631"/>
    </source>
</evidence>
<feature type="domain" description="Heterokaryon incompatibility" evidence="1">
    <location>
        <begin position="22"/>
        <end position="119"/>
    </location>
</feature>
<gene>
    <name evidence="3" type="ORF">CBER1_10098</name>
</gene>
<dbReference type="Proteomes" id="UP000237631">
    <property type="component" value="Unassembled WGS sequence"/>
</dbReference>
<sequence>MRLINIETYELEQFAEQECPSYAILSHTWQGKEVTFSEWDDWLSGKHAGDTPGIRKITAFCNEANRFEVFRINQRYAWADTCCINKQDPTELSEAINSMFRYYQNAQVCKVYLADVDEHPESAGMIAAICRSNWFNRGWTLQELLAPTRLEFLNSHWVSLGMLGDDKDLTEAIAQRTGISTAVLRRRASPSEFSVATRMSWASQRRTTRLEDEAYCLLGIFGVNMPLLYGEGRLAFRRLQEEIILRSTDHSIFAWEYTSSDDMIHDDTHPASQLLAPSPLHFEYALNNEVVQHYQDVDGWVEAYGLTNLGLSLRLPLLRCGKMPSAYHAILNCAFRRDCKGPLALTVRRRGQKGDKGYLVEDIFECCAIAVDNDYPHVSKLHFSGNSIPARSSKVCSATHLSRMSIVSEELLLEQGYVKNAVTISRESVSKVPPASALPRDWYNNKAASSAPRIRLRFDGNTDLPLPKRGDYFPQDKWLQSEDVFVSQGDCGIITYKSDWLPDLAFVVGYNRPWAPLKLGVFELAGTTALEVLHIVSGVDSWFIMAPGDSRNFSWSRQIGFTARLETRKAMGTQFLTLHICMQIWNKTPDELVEPWTKDRYMAAAPGRNAPHSLDFFASSFQNTSALLAELTDC</sequence>
<protein>
    <submittedName>
        <fullName evidence="3">Uncharacterized protein</fullName>
    </submittedName>
</protein>
<feature type="domain" description="DUF8212" evidence="2">
    <location>
        <begin position="235"/>
        <end position="278"/>
    </location>
</feature>
<comment type="caution">
    <text evidence="3">The sequence shown here is derived from an EMBL/GenBank/DDBJ whole genome shotgun (WGS) entry which is preliminary data.</text>
</comment>
<dbReference type="AlphaFoldDB" id="A0A2S6C7K3"/>
<dbReference type="InterPro" id="IPR058525">
    <property type="entry name" value="DUF8212"/>
</dbReference>
<organism evidence="3 4">
    <name type="scientific">Cercospora berteroae</name>
    <dbReference type="NCBI Taxonomy" id="357750"/>
    <lineage>
        <taxon>Eukaryota</taxon>
        <taxon>Fungi</taxon>
        <taxon>Dikarya</taxon>
        <taxon>Ascomycota</taxon>
        <taxon>Pezizomycotina</taxon>
        <taxon>Dothideomycetes</taxon>
        <taxon>Dothideomycetidae</taxon>
        <taxon>Mycosphaerellales</taxon>
        <taxon>Mycosphaerellaceae</taxon>
        <taxon>Cercospora</taxon>
    </lineage>
</organism>
<dbReference type="Pfam" id="PF06985">
    <property type="entry name" value="HET"/>
    <property type="match status" value="1"/>
</dbReference>
<evidence type="ECO:0000313" key="3">
    <source>
        <dbReference type="EMBL" id="PPJ55696.1"/>
    </source>
</evidence>
<proteinExistence type="predicted"/>
<dbReference type="EMBL" id="PNEN01000533">
    <property type="protein sequence ID" value="PPJ55696.1"/>
    <property type="molecule type" value="Genomic_DNA"/>
</dbReference>
<evidence type="ECO:0000259" key="2">
    <source>
        <dbReference type="Pfam" id="PF26640"/>
    </source>
</evidence>
<name>A0A2S6C7K3_9PEZI</name>
<accession>A0A2S6C7K3</accession>
<reference evidence="4" key="1">
    <citation type="journal article" date="2017" name="bioRxiv">
        <title>Conservation of a gene cluster reveals novel cercosporin biosynthetic mechanisms and extends production to the genus Colletotrichum.</title>
        <authorList>
            <person name="de Jonge R."/>
            <person name="Ebert M.K."/>
            <person name="Huitt-Roehl C.R."/>
            <person name="Pal P."/>
            <person name="Suttle J.C."/>
            <person name="Spanner R.E."/>
            <person name="Neubauer J.D."/>
            <person name="Jurick W.M.II."/>
            <person name="Stott K.A."/>
            <person name="Secor G.A."/>
            <person name="Thomma B.P.H.J."/>
            <person name="Van de Peer Y."/>
            <person name="Townsend C.A."/>
            <person name="Bolton M.D."/>
        </authorList>
    </citation>
    <scope>NUCLEOTIDE SEQUENCE [LARGE SCALE GENOMIC DNA]</scope>
    <source>
        <strain evidence="4">CBS538.71</strain>
    </source>
</reference>
<keyword evidence="4" id="KW-1185">Reference proteome</keyword>
<dbReference type="PANTHER" id="PTHR10622:SF10">
    <property type="entry name" value="HET DOMAIN-CONTAINING PROTEIN"/>
    <property type="match status" value="1"/>
</dbReference>
<evidence type="ECO:0000259" key="1">
    <source>
        <dbReference type="Pfam" id="PF06985"/>
    </source>
</evidence>